<feature type="compositionally biased region" description="Basic and acidic residues" evidence="1">
    <location>
        <begin position="61"/>
        <end position="82"/>
    </location>
</feature>
<feature type="compositionally biased region" description="Low complexity" evidence="1">
    <location>
        <begin position="221"/>
        <end position="231"/>
    </location>
</feature>
<dbReference type="EnsemblBacteria" id="ABA49133">
    <property type="protein sequence ID" value="ABA49133"/>
    <property type="gene ID" value="BURPS1710b_0065"/>
</dbReference>
<dbReference type="EMBL" id="CP000124">
    <property type="protein sequence ID" value="ABA49133.1"/>
    <property type="molecule type" value="Genomic_DNA"/>
</dbReference>
<accession>Q3JY71</accession>
<dbReference type="KEGG" id="bpm:BURPS1710b_0065"/>
<reference evidence="2 3" key="1">
    <citation type="submission" date="2005-09" db="EMBL/GenBank/DDBJ databases">
        <authorList>
            <person name="Woods D.E."/>
            <person name="Nierman W.C."/>
        </authorList>
    </citation>
    <scope>NUCLEOTIDE SEQUENCE [LARGE SCALE GENOMIC DNA]</scope>
    <source>
        <strain evidence="2 3">1710b</strain>
    </source>
</reference>
<sequence length="458" mass="54154">MRRRRRRRLERIGKHRHRRRRHVRGRRLERRHRRHRRLGQHAARVEPGGDHRQHGRRDHHQHADRQRDDLRARHVRVPDDRQRARRHRVVRAADRQHRRVGRARQPARVERERRHAHRVRQVRDELHVGHRAHRRREDRRRAGEFAADPDHRRSGLLRRAELVLERQRAVEHRGRSRRERHSRDRARAVRLRRELHDVDALQQLLRVPERQHELPGHDGAARAAGRQPGAALCDRQQRRDRRNEPAGGRQRDGHADVRDQHPVEQRVAGGRDEAHLDDRGRPDGHAARPCDHDGVLRYRLERVLLRYGRQHGGLAARVQQQFVVLLPVEHANDDGHRRRPERRAGLAVDLDRQRERAVFVVQIGGAESRRPVRQHAGARFRLAALFRQDTVLRDGPDWQRRCGAVCRVLTRRARASRSGARVTRIEGRTGARNRARLALVWHSTIEAAEPRGASAYHR</sequence>
<feature type="compositionally biased region" description="Basic and acidic residues" evidence="1">
    <location>
        <begin position="207"/>
        <end position="220"/>
    </location>
</feature>
<evidence type="ECO:0000313" key="2">
    <source>
        <dbReference type="EMBL" id="ABA49133.1"/>
    </source>
</evidence>
<dbReference type="HOGENOM" id="CLU_596753_0_0_4"/>
<proteinExistence type="predicted"/>
<dbReference type="AlphaFoldDB" id="Q3JY71"/>
<feature type="compositionally biased region" description="Basic and acidic residues" evidence="1">
    <location>
        <begin position="43"/>
        <end position="52"/>
    </location>
</feature>
<name>Q3JY71_BURP1</name>
<feature type="compositionally biased region" description="Basic residues" evidence="1">
    <location>
        <begin position="1"/>
        <end position="39"/>
    </location>
</feature>
<protein>
    <submittedName>
        <fullName evidence="2">Uncharacterized protein</fullName>
    </submittedName>
</protein>
<feature type="region of interest" description="Disordered" evidence="1">
    <location>
        <begin position="206"/>
        <end position="291"/>
    </location>
</feature>
<feature type="compositionally biased region" description="Basic residues" evidence="1">
    <location>
        <begin position="83"/>
        <end position="102"/>
    </location>
</feature>
<feature type="region of interest" description="Disordered" evidence="1">
    <location>
        <begin position="1"/>
        <end position="152"/>
    </location>
</feature>
<evidence type="ECO:0000256" key="1">
    <source>
        <dbReference type="SAM" id="MobiDB-lite"/>
    </source>
</evidence>
<organism evidence="2 3">
    <name type="scientific">Burkholderia pseudomallei (strain 1710b)</name>
    <dbReference type="NCBI Taxonomy" id="320372"/>
    <lineage>
        <taxon>Bacteria</taxon>
        <taxon>Pseudomonadati</taxon>
        <taxon>Pseudomonadota</taxon>
        <taxon>Betaproteobacteria</taxon>
        <taxon>Burkholderiales</taxon>
        <taxon>Burkholderiaceae</taxon>
        <taxon>Burkholderia</taxon>
        <taxon>pseudomallei group</taxon>
    </lineage>
</organism>
<feature type="compositionally biased region" description="Basic and acidic residues" evidence="1">
    <location>
        <begin position="235"/>
        <end position="291"/>
    </location>
</feature>
<feature type="compositionally biased region" description="Basic and acidic residues" evidence="1">
    <location>
        <begin position="139"/>
        <end position="152"/>
    </location>
</feature>
<gene>
    <name evidence="2" type="ordered locus">BURPS1710b_0065</name>
</gene>
<evidence type="ECO:0000313" key="3">
    <source>
        <dbReference type="Proteomes" id="UP000002700"/>
    </source>
</evidence>
<dbReference type="Proteomes" id="UP000002700">
    <property type="component" value="Chromosome I"/>
</dbReference>
<feature type="compositionally biased region" description="Basic residues" evidence="1">
    <location>
        <begin position="129"/>
        <end position="138"/>
    </location>
</feature>